<sequence length="121" mass="13733">MSEIYWISRLDYICNLFIALSIIFGAIVVVGGFILTIVNKSEEDYPTILKIVKKSLLIFSCSILVTIFLPNTKQAYMIWGLGGTIDYIRSNETIQKLPDKTVQCLDKFIDECLKEESSPTE</sequence>
<dbReference type="GeneID" id="65129520"/>
<dbReference type="RefSeq" id="YP_010111186.1">
    <property type="nucleotide sequence ID" value="NC_055878.1"/>
</dbReference>
<evidence type="ECO:0000313" key="3">
    <source>
        <dbReference type="Proteomes" id="UP000594030"/>
    </source>
</evidence>
<keyword evidence="1" id="KW-0472">Membrane</keyword>
<feature type="transmembrane region" description="Helical" evidence="1">
    <location>
        <begin position="51"/>
        <end position="69"/>
    </location>
</feature>
<name>A0A7M1RXE1_9CAUD</name>
<keyword evidence="3" id="KW-1185">Reference proteome</keyword>
<protein>
    <submittedName>
        <fullName evidence="2">Uncharacterized protein</fullName>
    </submittedName>
</protein>
<reference evidence="2 3" key="1">
    <citation type="submission" date="2020-07" db="EMBL/GenBank/DDBJ databases">
        <title>Taxonomic proposal: Crassvirales, a new order of highly abundant and diverse bacterial viruses.</title>
        <authorList>
            <person name="Shkoporov A.N."/>
            <person name="Stockdale S.R."/>
            <person name="Guerin E."/>
            <person name="Ross R.P."/>
            <person name="Hill C."/>
        </authorList>
    </citation>
    <scope>NUCLEOTIDE SEQUENCE [LARGE SCALE GENOMIC DNA]</scope>
</reference>
<keyword evidence="1" id="KW-1133">Transmembrane helix</keyword>
<organism evidence="2 3">
    <name type="scientific">uncultured phage cr108_1</name>
    <dbReference type="NCBI Taxonomy" id="2772069"/>
    <lineage>
        <taxon>Viruses</taxon>
        <taxon>Duplodnaviria</taxon>
        <taxon>Heunggongvirae</taxon>
        <taxon>Uroviricota</taxon>
        <taxon>Caudoviricetes</taxon>
        <taxon>Crassvirales</taxon>
        <taxon>Steigviridae</taxon>
        <taxon>Asinivirinae</taxon>
        <taxon>Pipoluvirus</taxon>
        <taxon>Pipoluvirus rarus</taxon>
    </lineage>
</organism>
<proteinExistence type="predicted"/>
<evidence type="ECO:0000313" key="2">
    <source>
        <dbReference type="EMBL" id="QOR59028.1"/>
    </source>
</evidence>
<dbReference type="Proteomes" id="UP000594030">
    <property type="component" value="Segment"/>
</dbReference>
<accession>A0A7M1RXE1</accession>
<evidence type="ECO:0000256" key="1">
    <source>
        <dbReference type="SAM" id="Phobius"/>
    </source>
</evidence>
<dbReference type="EMBL" id="MT774385">
    <property type="protein sequence ID" value="QOR59028.1"/>
    <property type="molecule type" value="Genomic_DNA"/>
</dbReference>
<dbReference type="KEGG" id="vg:65129520"/>
<feature type="transmembrane region" description="Helical" evidence="1">
    <location>
        <begin position="12"/>
        <end position="39"/>
    </location>
</feature>
<keyword evidence="1" id="KW-0812">Transmembrane</keyword>